<name>A0A1Y2L4D8_9PROT</name>
<evidence type="ECO:0000256" key="1">
    <source>
        <dbReference type="ARBA" id="ARBA00004141"/>
    </source>
</evidence>
<gene>
    <name evidence="7" type="ORF">TMES_02920</name>
</gene>
<accession>A0A1Y2L4D8</accession>
<keyword evidence="4 6" id="KW-1133">Transmembrane helix</keyword>
<dbReference type="EMBL" id="JFKA01000001">
    <property type="protein sequence ID" value="OSQ40687.1"/>
    <property type="molecule type" value="Genomic_DNA"/>
</dbReference>
<feature type="transmembrane region" description="Helical" evidence="6">
    <location>
        <begin position="42"/>
        <end position="60"/>
    </location>
</feature>
<dbReference type="InterPro" id="IPR003339">
    <property type="entry name" value="ABC/ECF_trnsptr_transmembrane"/>
</dbReference>
<keyword evidence="3 6" id="KW-0812">Transmembrane</keyword>
<dbReference type="CDD" id="cd16914">
    <property type="entry name" value="EcfT"/>
    <property type="match status" value="1"/>
</dbReference>
<dbReference type="Pfam" id="PF02361">
    <property type="entry name" value="CbiQ"/>
    <property type="match status" value="1"/>
</dbReference>
<comment type="caution">
    <text evidence="7">The sequence shown here is derived from an EMBL/GenBank/DDBJ whole genome shotgun (WGS) entry which is preliminary data.</text>
</comment>
<dbReference type="AlphaFoldDB" id="A0A1Y2L4D8"/>
<feature type="transmembrane region" description="Helical" evidence="6">
    <location>
        <begin position="66"/>
        <end position="86"/>
    </location>
</feature>
<organism evidence="7 8">
    <name type="scientific">Thalassospira mesophila</name>
    <dbReference type="NCBI Taxonomy" id="1293891"/>
    <lineage>
        <taxon>Bacteria</taxon>
        <taxon>Pseudomonadati</taxon>
        <taxon>Pseudomonadota</taxon>
        <taxon>Alphaproteobacteria</taxon>
        <taxon>Rhodospirillales</taxon>
        <taxon>Thalassospiraceae</taxon>
        <taxon>Thalassospira</taxon>
    </lineage>
</organism>
<dbReference type="GO" id="GO:0005886">
    <property type="term" value="C:plasma membrane"/>
    <property type="evidence" value="ECO:0007669"/>
    <property type="project" value="UniProtKB-ARBA"/>
</dbReference>
<comment type="subcellular location">
    <subcellularLocation>
        <location evidence="1">Membrane</location>
        <topology evidence="1">Multi-pass membrane protein</topology>
    </subcellularLocation>
</comment>
<dbReference type="STRING" id="1293891.TMES_02920"/>
<dbReference type="Proteomes" id="UP000193391">
    <property type="component" value="Unassembled WGS sequence"/>
</dbReference>
<evidence type="ECO:0000256" key="3">
    <source>
        <dbReference type="ARBA" id="ARBA00022692"/>
    </source>
</evidence>
<reference evidence="7 8" key="1">
    <citation type="submission" date="2014-03" db="EMBL/GenBank/DDBJ databases">
        <title>The draft genome sequence of Thalassospira mesophila JCM 18969.</title>
        <authorList>
            <person name="Lai Q."/>
            <person name="Shao Z."/>
        </authorList>
    </citation>
    <scope>NUCLEOTIDE SEQUENCE [LARGE SCALE GENOMIC DNA]</scope>
    <source>
        <strain evidence="7 8">JCM 18969</strain>
    </source>
</reference>
<evidence type="ECO:0000256" key="2">
    <source>
        <dbReference type="ARBA" id="ARBA00008564"/>
    </source>
</evidence>
<evidence type="ECO:0000256" key="6">
    <source>
        <dbReference type="SAM" id="Phobius"/>
    </source>
</evidence>
<proteinExistence type="inferred from homology"/>
<feature type="transmembrane region" description="Helical" evidence="6">
    <location>
        <begin position="98"/>
        <end position="118"/>
    </location>
</feature>
<evidence type="ECO:0000313" key="7">
    <source>
        <dbReference type="EMBL" id="OSQ40687.1"/>
    </source>
</evidence>
<keyword evidence="8" id="KW-1185">Reference proteome</keyword>
<keyword evidence="5 6" id="KW-0472">Membrane</keyword>
<comment type="similarity">
    <text evidence="2">Belongs to the CbiQ family.</text>
</comment>
<dbReference type="PANTHER" id="PTHR33514">
    <property type="entry name" value="PROTEIN ABCI12, CHLOROPLASTIC"/>
    <property type="match status" value="1"/>
</dbReference>
<evidence type="ECO:0000313" key="8">
    <source>
        <dbReference type="Proteomes" id="UP000193391"/>
    </source>
</evidence>
<feature type="transmembrane region" description="Helical" evidence="6">
    <location>
        <begin position="20"/>
        <end position="37"/>
    </location>
</feature>
<dbReference type="PANTHER" id="PTHR33514:SF13">
    <property type="entry name" value="PROTEIN ABCI12, CHLOROPLASTIC"/>
    <property type="match status" value="1"/>
</dbReference>
<sequence length="205" mass="22317">MSLANGLYQDRSSPLHRVPAGVKVLALVIVGTVVFLINDWRILLAVLAGVTALYGIARFSPRVLWAQIKPLLWLLAAFFAVQLWLNDWQAGLVVVTRLASVVLFAGLVTLTTRVSVMLAALERAMTPLRVVGVNPEKVGLAFSLVLRFIPVIASVASEVREAQKARGLDRNMIALSVPLIIHTLKMADDVADAIEARSYDPIEKA</sequence>
<evidence type="ECO:0000256" key="5">
    <source>
        <dbReference type="ARBA" id="ARBA00023136"/>
    </source>
</evidence>
<dbReference type="RefSeq" id="WP_085579214.1">
    <property type="nucleotide sequence ID" value="NZ_JFKA01000001.1"/>
</dbReference>
<protein>
    <submittedName>
        <fullName evidence="7">Cobalt ABC transporter permease</fullName>
    </submittedName>
</protein>
<evidence type="ECO:0000256" key="4">
    <source>
        <dbReference type="ARBA" id="ARBA00022989"/>
    </source>
</evidence>
<dbReference type="OrthoDB" id="5868344at2"/>